<feature type="active site" description="Acyl-thioester intermediate" evidence="2">
    <location>
        <position position="236"/>
    </location>
</feature>
<keyword evidence="4" id="KW-0812">Transmembrane</keyword>
<evidence type="ECO:0000313" key="5">
    <source>
        <dbReference type="EMBL" id="HJE91211.1"/>
    </source>
</evidence>
<protein>
    <submittedName>
        <fullName evidence="5">Class E sortase</fullName>
    </submittedName>
</protein>
<reference evidence="5" key="2">
    <citation type="submission" date="2021-09" db="EMBL/GenBank/DDBJ databases">
        <authorList>
            <person name="Gilroy R."/>
        </authorList>
    </citation>
    <scope>NUCLEOTIDE SEQUENCE</scope>
    <source>
        <strain evidence="5">ChiGjej1B1-18357</strain>
    </source>
</reference>
<accession>A0A921F3Q4</accession>
<evidence type="ECO:0000256" key="4">
    <source>
        <dbReference type="SAM" id="Phobius"/>
    </source>
</evidence>
<dbReference type="InterPro" id="IPR042003">
    <property type="entry name" value="Sortase_E"/>
</dbReference>
<dbReference type="InterPro" id="IPR053465">
    <property type="entry name" value="Sortase_Class_E"/>
</dbReference>
<keyword evidence="1" id="KW-0378">Hydrolase</keyword>
<proteinExistence type="predicted"/>
<keyword evidence="4" id="KW-1133">Transmembrane helix</keyword>
<dbReference type="AlphaFoldDB" id="A0A921F3Q4"/>
<dbReference type="EMBL" id="DYXM01000181">
    <property type="protein sequence ID" value="HJE91211.1"/>
    <property type="molecule type" value="Genomic_DNA"/>
</dbReference>
<evidence type="ECO:0000256" key="3">
    <source>
        <dbReference type="SAM" id="MobiDB-lite"/>
    </source>
</evidence>
<keyword evidence="4" id="KW-0472">Membrane</keyword>
<organism evidence="5 6">
    <name type="scientific">Dietzia timorensis</name>
    <dbReference type="NCBI Taxonomy" id="499555"/>
    <lineage>
        <taxon>Bacteria</taxon>
        <taxon>Bacillati</taxon>
        <taxon>Actinomycetota</taxon>
        <taxon>Actinomycetes</taxon>
        <taxon>Mycobacteriales</taxon>
        <taxon>Dietziaceae</taxon>
        <taxon>Dietzia</taxon>
    </lineage>
</organism>
<dbReference type="Gene3D" id="2.40.260.10">
    <property type="entry name" value="Sortase"/>
    <property type="match status" value="1"/>
</dbReference>
<dbReference type="InterPro" id="IPR005754">
    <property type="entry name" value="Sortase"/>
</dbReference>
<name>A0A921F3Q4_9ACTN</name>
<feature type="region of interest" description="Disordered" evidence="3">
    <location>
        <begin position="49"/>
        <end position="69"/>
    </location>
</feature>
<dbReference type="Proteomes" id="UP000776650">
    <property type="component" value="Unassembled WGS sequence"/>
</dbReference>
<sequence>MGRLVRSGRRLVVVGEVLITIGVLLAGYVFYQVVWTDRASAELQSAASEQQEEAWRSPENPRAVSLADDGDGPVPFARIRIPEFGGDFDYAIVSGVTDADLDAGPGHYPESQGPGEAGNFALAGHRVGRGAPFNDLGRLAACDAIVIETADTWLDYRVLPTIGGEFGDASDPAAAKDAASACMPRTITDRLRSDAYKGVPGRQIVDPSRTDVLDPIPGGEAAQDPRQLPLLTLTTCHPQFSAAERLIVHAVLVGTTDKSDGGRPPALEGR</sequence>
<dbReference type="NCBIfam" id="NF033747">
    <property type="entry name" value="class_E_sortase"/>
    <property type="match status" value="1"/>
</dbReference>
<evidence type="ECO:0000313" key="6">
    <source>
        <dbReference type="Proteomes" id="UP000776650"/>
    </source>
</evidence>
<comment type="caution">
    <text evidence="5">The sequence shown here is derived from an EMBL/GenBank/DDBJ whole genome shotgun (WGS) entry which is preliminary data.</text>
</comment>
<feature type="active site" description="Proton donor/acceptor" evidence="2">
    <location>
        <position position="125"/>
    </location>
</feature>
<feature type="transmembrane region" description="Helical" evidence="4">
    <location>
        <begin position="12"/>
        <end position="31"/>
    </location>
</feature>
<dbReference type="GO" id="GO:0016787">
    <property type="term" value="F:hydrolase activity"/>
    <property type="evidence" value="ECO:0007669"/>
    <property type="project" value="UniProtKB-KW"/>
</dbReference>
<dbReference type="InterPro" id="IPR023365">
    <property type="entry name" value="Sortase_dom-sf"/>
</dbReference>
<dbReference type="SUPFAM" id="SSF63817">
    <property type="entry name" value="Sortase"/>
    <property type="match status" value="1"/>
</dbReference>
<evidence type="ECO:0000256" key="2">
    <source>
        <dbReference type="PIRSR" id="PIRSR605754-1"/>
    </source>
</evidence>
<dbReference type="CDD" id="cd05830">
    <property type="entry name" value="Sortase_E"/>
    <property type="match status" value="1"/>
</dbReference>
<evidence type="ECO:0000256" key="1">
    <source>
        <dbReference type="ARBA" id="ARBA00022801"/>
    </source>
</evidence>
<reference evidence="5" key="1">
    <citation type="journal article" date="2021" name="PeerJ">
        <title>Extensive microbial diversity within the chicken gut microbiome revealed by metagenomics and culture.</title>
        <authorList>
            <person name="Gilroy R."/>
            <person name="Ravi A."/>
            <person name="Getino M."/>
            <person name="Pursley I."/>
            <person name="Horton D.L."/>
            <person name="Alikhan N.F."/>
            <person name="Baker D."/>
            <person name="Gharbi K."/>
            <person name="Hall N."/>
            <person name="Watson M."/>
            <person name="Adriaenssens E.M."/>
            <person name="Foster-Nyarko E."/>
            <person name="Jarju S."/>
            <person name="Secka A."/>
            <person name="Antonio M."/>
            <person name="Oren A."/>
            <person name="Chaudhuri R.R."/>
            <person name="La Ragione R."/>
            <person name="Hildebrand F."/>
            <person name="Pallen M.J."/>
        </authorList>
    </citation>
    <scope>NUCLEOTIDE SEQUENCE</scope>
    <source>
        <strain evidence="5">ChiGjej1B1-18357</strain>
    </source>
</reference>
<dbReference type="Pfam" id="PF04203">
    <property type="entry name" value="Sortase"/>
    <property type="match status" value="1"/>
</dbReference>
<gene>
    <name evidence="5" type="ORF">K8V11_09410</name>
</gene>